<protein>
    <submittedName>
        <fullName evidence="1">Uncharacterized protein</fullName>
    </submittedName>
</protein>
<name>A0A9D1M4V7_9PROT</name>
<proteinExistence type="predicted"/>
<evidence type="ECO:0000313" key="2">
    <source>
        <dbReference type="Proteomes" id="UP000824107"/>
    </source>
</evidence>
<dbReference type="InterPro" id="IPR036412">
    <property type="entry name" value="HAD-like_sf"/>
</dbReference>
<dbReference type="SUPFAM" id="SSF56784">
    <property type="entry name" value="HAD-like"/>
    <property type="match status" value="1"/>
</dbReference>
<evidence type="ECO:0000313" key="1">
    <source>
        <dbReference type="EMBL" id="HIU53658.1"/>
    </source>
</evidence>
<accession>A0A9D1M4V7</accession>
<gene>
    <name evidence="1" type="ORF">IAD20_06215</name>
</gene>
<sequence length="159" mass="18002">MAEKFLKIGLDFHGVINTNPSYFKDFTEYAEARGHRIYIITGGPAAKISSFLNAWGIRYTELFAILDYYAARGEVKFFSDGNFKMDDGLWNSAKAKFCRRHGIDIHIDDSDVYGLSFTTPYCLYDSVSRTCCLSKNNTVSFALPPRDCLHRIEKALAAL</sequence>
<organism evidence="1 2">
    <name type="scientific">Candidatus Scatocola faecipullorum</name>
    <dbReference type="NCBI Taxonomy" id="2840917"/>
    <lineage>
        <taxon>Bacteria</taxon>
        <taxon>Pseudomonadati</taxon>
        <taxon>Pseudomonadota</taxon>
        <taxon>Alphaproteobacteria</taxon>
        <taxon>Rhodospirillales</taxon>
        <taxon>Rhodospirillaceae</taxon>
        <taxon>Rhodospirillaceae incertae sedis</taxon>
        <taxon>Candidatus Scatocola</taxon>
    </lineage>
</organism>
<dbReference type="Gene3D" id="3.40.50.1000">
    <property type="entry name" value="HAD superfamily/HAD-like"/>
    <property type="match status" value="1"/>
</dbReference>
<dbReference type="AlphaFoldDB" id="A0A9D1M4V7"/>
<comment type="caution">
    <text evidence="1">The sequence shown here is derived from an EMBL/GenBank/DDBJ whole genome shotgun (WGS) entry which is preliminary data.</text>
</comment>
<dbReference type="InterPro" id="IPR023214">
    <property type="entry name" value="HAD_sf"/>
</dbReference>
<reference evidence="1" key="1">
    <citation type="submission" date="2020-10" db="EMBL/GenBank/DDBJ databases">
        <authorList>
            <person name="Gilroy R."/>
        </authorList>
    </citation>
    <scope>NUCLEOTIDE SEQUENCE</scope>
    <source>
        <strain evidence="1">ChiW3-316</strain>
    </source>
</reference>
<dbReference type="Proteomes" id="UP000824107">
    <property type="component" value="Unassembled WGS sequence"/>
</dbReference>
<dbReference type="EMBL" id="DVNC01000039">
    <property type="protein sequence ID" value="HIU53658.1"/>
    <property type="molecule type" value="Genomic_DNA"/>
</dbReference>
<reference evidence="1" key="2">
    <citation type="journal article" date="2021" name="PeerJ">
        <title>Extensive microbial diversity within the chicken gut microbiome revealed by metagenomics and culture.</title>
        <authorList>
            <person name="Gilroy R."/>
            <person name="Ravi A."/>
            <person name="Getino M."/>
            <person name="Pursley I."/>
            <person name="Horton D.L."/>
            <person name="Alikhan N.F."/>
            <person name="Baker D."/>
            <person name="Gharbi K."/>
            <person name="Hall N."/>
            <person name="Watson M."/>
            <person name="Adriaenssens E.M."/>
            <person name="Foster-Nyarko E."/>
            <person name="Jarju S."/>
            <person name="Secka A."/>
            <person name="Antonio M."/>
            <person name="Oren A."/>
            <person name="Chaudhuri R.R."/>
            <person name="La Ragione R."/>
            <person name="Hildebrand F."/>
            <person name="Pallen M.J."/>
        </authorList>
    </citation>
    <scope>NUCLEOTIDE SEQUENCE</scope>
    <source>
        <strain evidence="1">ChiW3-316</strain>
    </source>
</reference>